<name>A0A0M9FTV1_LEPPY</name>
<protein>
    <submittedName>
        <fullName evidence="3">Putative ubiquitin hydrolase putativecysteine peptidase Clan CA family C19</fullName>
    </submittedName>
</protein>
<feature type="region of interest" description="Disordered" evidence="1">
    <location>
        <begin position="188"/>
        <end position="217"/>
    </location>
</feature>
<feature type="compositionally biased region" description="Low complexity" evidence="1">
    <location>
        <begin position="103"/>
        <end position="113"/>
    </location>
</feature>
<sequence>MVKASDSGGGSHVSSHRYAPTRLLHVLHTVERLNSRKEPLEHPAAFLLDRVHTIELWRLSGRRLNLLQLGAALVRGVLQRGRDSATPLHVFGPIEDSSPPPSSSDAVSAEVSALPGNGGEGERLAEQSALPATAAPHGETPLHRHVHHRDDPAPPSVARVVLVQSAGEASPELYMGLLVGLFGSGVSSLSQRDGPPSVAASSARPEDAAAKAASSPQQQLSAEAARALHEVHRAARDIIHLMFAEVTKINALVAKTAPAHARVGQRGGEHAPPSKDARPVPGEAVPSTASLEAQAHDLCLRLTRLTANLYSLLSFLDFFSVEAEAESQTGAEHNSQDASGRGEEENRLKAAPASAPHTKTAAQSSKGFAAGLSSAVAAIASAIADSGSQAVGLDAGLSLSPNGNPRHRHMHDTADANPPHHRSAADTSRRVASRPAPKEPVPAAGGSACHHGRALYTVAYFRTLFDTAGHLPLCVWDILATATTVLSQCGVSWSLTHGDAAVGANFNATAAVVFSEAQLSLSRQLHRLCRRFEVLRQRVYALYPVSPVRFKVKQILDWAGFLYADDPTFRSSHDGAATLVDLHEDALHKVYPLRPRWGITADNKKALQLVAATPYTPPTPNETSNSAAAAATTAFPPRVSPAATDASKMPVSSLLATLASVGTSGFTGGERNRFSMFSSHLGADPAMKNTSSYGRLAPAPSAAQPSAVGRLSTVPGWVGMRNSGNTCFLNSVVQLLSSAVLFRDNLIARVQQAVFRRSATSALDSSTPSPRDVSSSAAAVQEPDLTAPFRKYGCRLALVLLLGELQWRARYRHEEHPVLPDYLDSQLPTPFNDHRQHDASEFLHALLDQLDAPAQPGGAVVGRWFSGKTATTMTCTRCAHSRTHVNAFWDVSIPILPPPSSANRPGEGGGGDGGVVAARTQNEEGDEYGKASNPQQLVEVVHFPGATATTTTYVSGGYREGTAAPAPIPAAAAASMSDEGETDVRLHSNDHNQTAEAVLPLPRPASAEAAPHAADTPNSDARWKKYTLQHLLLHVLHPTLNEELLHGGNALDCEYCGRRTSTALTTQLVAEVSAEETSQRVASISTDGVSAPTSETSLGPDRLFKAAPSAMPGTHAPHEGSSPTKASPSCSTSSPRNGMGVATGTQPAHQDFSPPSSPSSPTAAHRTAAGGGLPWYLALQLNRFAYQRATQSYAKVTDGVPLNEVVVVPAYPMQENTPTPRQAARFDSSGQQRHSKGSGDEEGEAAAQSSSGGSSGGNAMTVTATPVWVAYRLQTIVVHSGSTPSSGHYFALTRSPPSLCSPAAEAPNGDQIQTTHMEDGEAPTSPSVNLENIRAYVREQGAAFSNVLDVDRVFAASSPVSSTAATEAANAGDESPHSTSTRTRVMKPAAHHDSEEEPRSVPVLRSTATTATTTTATKAEEDGEEEETNSASKCEAPAQEGKEEAEMHSALLRSSPSLPPAAVSVSGAAFYENWVMLNDSNVQAVSQESMRRILNGGDIGVYSALETPYLMLYEKIPACYLRCSGDDGGEEEGREASLLFEVCATPARALQRVWEDGRCDPLSPAASPSPAALTPVELAAEAVAIFRARLHEEEARAHTASLLATTAAAAAATSAAASTTVDDAVHVAASPNTTAASAGALIPYVSKDEEASLQRPATTTTAKTSAPSCTQSRTHPMMTPSSAAANSSKRLRAKAAAYAQQVRLSRQRLTRASVPACEPPPDVEEKKEEAEESHNSASDDAVSLD</sequence>
<feature type="compositionally biased region" description="Polar residues" evidence="1">
    <location>
        <begin position="327"/>
        <end position="338"/>
    </location>
</feature>
<dbReference type="InterPro" id="IPR028889">
    <property type="entry name" value="USP"/>
</dbReference>
<reference evidence="3 4" key="1">
    <citation type="submission" date="2015-07" db="EMBL/GenBank/DDBJ databases">
        <title>High-quality genome of monoxenous trypanosomatid Leptomonas pyrrhocoris.</title>
        <authorList>
            <person name="Flegontov P."/>
            <person name="Butenko A."/>
            <person name="Firsov S."/>
            <person name="Vlcek C."/>
            <person name="Logacheva M.D."/>
            <person name="Field M."/>
            <person name="Filatov D."/>
            <person name="Flegontova O."/>
            <person name="Gerasimov E."/>
            <person name="Jackson A.P."/>
            <person name="Kelly S."/>
            <person name="Opperdoes F."/>
            <person name="O'Reilly A."/>
            <person name="Votypka J."/>
            <person name="Yurchenko V."/>
            <person name="Lukes J."/>
        </authorList>
    </citation>
    <scope>NUCLEOTIDE SEQUENCE [LARGE SCALE GENOMIC DNA]</scope>
    <source>
        <strain evidence="3">H10</strain>
    </source>
</reference>
<proteinExistence type="predicted"/>
<gene>
    <name evidence="3" type="ORF">ABB37_08335</name>
</gene>
<dbReference type="PROSITE" id="PS00972">
    <property type="entry name" value="USP_1"/>
    <property type="match status" value="1"/>
</dbReference>
<dbReference type="Proteomes" id="UP000037923">
    <property type="component" value="Unassembled WGS sequence"/>
</dbReference>
<evidence type="ECO:0000259" key="2">
    <source>
        <dbReference type="PROSITE" id="PS50235"/>
    </source>
</evidence>
<feature type="region of interest" description="Disordered" evidence="1">
    <location>
        <begin position="1073"/>
        <end position="1167"/>
    </location>
</feature>
<feature type="compositionally biased region" description="Basic and acidic residues" evidence="1">
    <location>
        <begin position="267"/>
        <end position="278"/>
    </location>
</feature>
<dbReference type="PANTHER" id="PTHR24006">
    <property type="entry name" value="UBIQUITIN CARBOXYL-TERMINAL HYDROLASE"/>
    <property type="match status" value="1"/>
</dbReference>
<feature type="region of interest" description="Disordered" evidence="1">
    <location>
        <begin position="92"/>
        <end position="153"/>
    </location>
</feature>
<feature type="region of interest" description="Disordered" evidence="1">
    <location>
        <begin position="1213"/>
        <end position="1259"/>
    </location>
</feature>
<feature type="compositionally biased region" description="Basic and acidic residues" evidence="1">
    <location>
        <begin position="1390"/>
        <end position="1399"/>
    </location>
</feature>
<dbReference type="InterPro" id="IPR038765">
    <property type="entry name" value="Papain-like_cys_pep_sf"/>
</dbReference>
<dbReference type="InterPro" id="IPR001394">
    <property type="entry name" value="Peptidase_C19_UCH"/>
</dbReference>
<feature type="compositionally biased region" description="Polar residues" evidence="1">
    <location>
        <begin position="1075"/>
        <end position="1097"/>
    </location>
</feature>
<dbReference type="VEuPathDB" id="TriTrypDB:LpyrH10_23_1200"/>
<feature type="compositionally biased region" description="Low complexity" evidence="1">
    <location>
        <begin position="1407"/>
        <end position="1417"/>
    </location>
</feature>
<dbReference type="SUPFAM" id="SSF54001">
    <property type="entry name" value="Cysteine proteinases"/>
    <property type="match status" value="1"/>
</dbReference>
<evidence type="ECO:0000256" key="1">
    <source>
        <dbReference type="SAM" id="MobiDB-lite"/>
    </source>
</evidence>
<feature type="region of interest" description="Disordered" evidence="1">
    <location>
        <begin position="260"/>
        <end position="287"/>
    </location>
</feature>
<dbReference type="Pfam" id="PF00443">
    <property type="entry name" value="UCH"/>
    <property type="match status" value="1"/>
</dbReference>
<dbReference type="GO" id="GO:0005634">
    <property type="term" value="C:nucleus"/>
    <property type="evidence" value="ECO:0007669"/>
    <property type="project" value="TreeGrafter"/>
</dbReference>
<evidence type="ECO:0000313" key="4">
    <source>
        <dbReference type="Proteomes" id="UP000037923"/>
    </source>
</evidence>
<feature type="region of interest" description="Disordered" evidence="1">
    <location>
        <begin position="759"/>
        <end position="779"/>
    </location>
</feature>
<feature type="compositionally biased region" description="Basic and acidic residues" evidence="1">
    <location>
        <begin position="1723"/>
        <end position="1734"/>
    </location>
</feature>
<feature type="region of interest" description="Disordered" evidence="1">
    <location>
        <begin position="395"/>
        <end position="448"/>
    </location>
</feature>
<feature type="region of interest" description="Disordered" evidence="1">
    <location>
        <begin position="1301"/>
        <end position="1327"/>
    </location>
</feature>
<dbReference type="OrthoDB" id="2420415at2759"/>
<evidence type="ECO:0000313" key="3">
    <source>
        <dbReference type="EMBL" id="KPA75819.1"/>
    </source>
</evidence>
<keyword evidence="3" id="KW-0378">Hydrolase</keyword>
<organism evidence="3 4">
    <name type="scientific">Leptomonas pyrrhocoris</name>
    <name type="common">Firebug parasite</name>
    <dbReference type="NCBI Taxonomy" id="157538"/>
    <lineage>
        <taxon>Eukaryota</taxon>
        <taxon>Discoba</taxon>
        <taxon>Euglenozoa</taxon>
        <taxon>Kinetoplastea</taxon>
        <taxon>Metakinetoplastina</taxon>
        <taxon>Trypanosomatida</taxon>
        <taxon>Trypanosomatidae</taxon>
        <taxon>Leishmaniinae</taxon>
        <taxon>Leptomonas</taxon>
    </lineage>
</organism>
<dbReference type="GeneID" id="26908620"/>
<dbReference type="OMA" id="ASEFWHA"/>
<feature type="compositionally biased region" description="Polar residues" evidence="1">
    <location>
        <begin position="1671"/>
        <end position="1688"/>
    </location>
</feature>
<dbReference type="InterPro" id="IPR050164">
    <property type="entry name" value="Peptidase_C19"/>
</dbReference>
<feature type="compositionally biased region" description="Low complexity" evidence="1">
    <location>
        <begin position="764"/>
        <end position="776"/>
    </location>
</feature>
<feature type="compositionally biased region" description="Low complexity" evidence="1">
    <location>
        <begin position="1656"/>
        <end position="1670"/>
    </location>
</feature>
<dbReference type="InterPro" id="IPR018200">
    <property type="entry name" value="USP_CS"/>
</dbReference>
<comment type="caution">
    <text evidence="3">The sequence shown here is derived from an EMBL/GenBank/DDBJ whole genome shotgun (WGS) entry which is preliminary data.</text>
</comment>
<dbReference type="GO" id="GO:0005829">
    <property type="term" value="C:cytosol"/>
    <property type="evidence" value="ECO:0007669"/>
    <property type="project" value="TreeGrafter"/>
</dbReference>
<dbReference type="EMBL" id="LGTL01000023">
    <property type="protein sequence ID" value="KPA75819.1"/>
    <property type="molecule type" value="Genomic_DNA"/>
</dbReference>
<keyword evidence="4" id="KW-1185">Reference proteome</keyword>
<feature type="domain" description="USP" evidence="2">
    <location>
        <begin position="718"/>
        <end position="1516"/>
    </location>
</feature>
<feature type="region of interest" description="Disordered" evidence="1">
    <location>
        <begin position="327"/>
        <end position="362"/>
    </location>
</feature>
<feature type="region of interest" description="Disordered" evidence="1">
    <location>
        <begin position="1362"/>
        <end position="1450"/>
    </location>
</feature>
<feature type="region of interest" description="Disordered" evidence="1">
    <location>
        <begin position="1650"/>
        <end position="1745"/>
    </location>
</feature>
<feature type="region of interest" description="Disordered" evidence="1">
    <location>
        <begin position="613"/>
        <end position="632"/>
    </location>
</feature>
<feature type="compositionally biased region" description="Low complexity" evidence="1">
    <location>
        <begin position="1735"/>
        <end position="1745"/>
    </location>
</feature>
<dbReference type="PROSITE" id="PS50235">
    <property type="entry name" value="USP_3"/>
    <property type="match status" value="1"/>
</dbReference>
<dbReference type="GO" id="GO:0016579">
    <property type="term" value="P:protein deubiquitination"/>
    <property type="evidence" value="ECO:0007669"/>
    <property type="project" value="InterPro"/>
</dbReference>
<feature type="compositionally biased region" description="Polar residues" evidence="1">
    <location>
        <begin position="1121"/>
        <end position="1136"/>
    </location>
</feature>
<accession>A0A0M9FTV1</accession>
<dbReference type="GO" id="GO:0004843">
    <property type="term" value="F:cysteine-type deubiquitinase activity"/>
    <property type="evidence" value="ECO:0007669"/>
    <property type="project" value="InterPro"/>
</dbReference>
<dbReference type="Gene3D" id="3.90.70.10">
    <property type="entry name" value="Cysteine proteinases"/>
    <property type="match status" value="1"/>
</dbReference>
<dbReference type="RefSeq" id="XP_015654258.1">
    <property type="nucleotide sequence ID" value="XM_015807309.1"/>
</dbReference>